<dbReference type="EMBL" id="JAVHJM010000003">
    <property type="protein sequence ID" value="KAK6516589.1"/>
    <property type="molecule type" value="Genomic_DNA"/>
</dbReference>
<dbReference type="PANTHER" id="PTHR43806:SF11">
    <property type="entry name" value="CEREVISIN-RELATED"/>
    <property type="match status" value="1"/>
</dbReference>
<dbReference type="AlphaFoldDB" id="A0AAN8RYT0"/>
<feature type="region of interest" description="Disordered" evidence="5">
    <location>
        <begin position="594"/>
        <end position="616"/>
    </location>
</feature>
<evidence type="ECO:0000313" key="9">
    <source>
        <dbReference type="Proteomes" id="UP001307849"/>
    </source>
</evidence>
<dbReference type="InterPro" id="IPR050131">
    <property type="entry name" value="Peptidase_S8_subtilisin-like"/>
</dbReference>
<evidence type="ECO:0000259" key="7">
    <source>
        <dbReference type="Pfam" id="PF00082"/>
    </source>
</evidence>
<dbReference type="GO" id="GO:0004252">
    <property type="term" value="F:serine-type endopeptidase activity"/>
    <property type="evidence" value="ECO:0007669"/>
    <property type="project" value="InterPro"/>
</dbReference>
<dbReference type="Pfam" id="PF00082">
    <property type="entry name" value="Peptidase_S8"/>
    <property type="match status" value="1"/>
</dbReference>
<evidence type="ECO:0000256" key="4">
    <source>
        <dbReference type="ARBA" id="ARBA00022825"/>
    </source>
</evidence>
<dbReference type="Proteomes" id="UP001307849">
    <property type="component" value="Unassembled WGS sequence"/>
</dbReference>
<keyword evidence="9" id="KW-1185">Reference proteome</keyword>
<dbReference type="Gene3D" id="3.40.50.200">
    <property type="entry name" value="Peptidase S8/S53 domain"/>
    <property type="match status" value="1"/>
</dbReference>
<evidence type="ECO:0000256" key="5">
    <source>
        <dbReference type="SAM" id="MobiDB-lite"/>
    </source>
</evidence>
<dbReference type="GO" id="GO:0006508">
    <property type="term" value="P:proteolysis"/>
    <property type="evidence" value="ECO:0007669"/>
    <property type="project" value="UniProtKB-KW"/>
</dbReference>
<dbReference type="InterPro" id="IPR000209">
    <property type="entry name" value="Peptidase_S8/S53_dom"/>
</dbReference>
<feature type="chain" id="PRO_5043055567" description="Peptidase S8/S53 domain-containing protein" evidence="6">
    <location>
        <begin position="29"/>
        <end position="616"/>
    </location>
</feature>
<reference evidence="8 9" key="1">
    <citation type="submission" date="2019-10" db="EMBL/GenBank/DDBJ databases">
        <authorList>
            <person name="Palmer J.M."/>
        </authorList>
    </citation>
    <scope>NUCLEOTIDE SEQUENCE [LARGE SCALE GENOMIC DNA]</scope>
    <source>
        <strain evidence="8 9">TWF506</strain>
    </source>
</reference>
<protein>
    <recommendedName>
        <fullName evidence="7">Peptidase S8/S53 domain-containing protein</fullName>
    </recommendedName>
</protein>
<dbReference type="InterPro" id="IPR015500">
    <property type="entry name" value="Peptidase_S8_subtilisin-rel"/>
</dbReference>
<accession>A0AAN8RYT0</accession>
<evidence type="ECO:0000256" key="2">
    <source>
        <dbReference type="ARBA" id="ARBA00022670"/>
    </source>
</evidence>
<name>A0AAN8RYT0_9PEZI</name>
<dbReference type="InterPro" id="IPR036852">
    <property type="entry name" value="Peptidase_S8/S53_dom_sf"/>
</dbReference>
<evidence type="ECO:0000256" key="3">
    <source>
        <dbReference type="ARBA" id="ARBA00022801"/>
    </source>
</evidence>
<proteinExistence type="inferred from homology"/>
<evidence type="ECO:0000256" key="1">
    <source>
        <dbReference type="ARBA" id="ARBA00011073"/>
    </source>
</evidence>
<dbReference type="CDD" id="cd00306">
    <property type="entry name" value="Peptidases_S8_S53"/>
    <property type="match status" value="1"/>
</dbReference>
<keyword evidence="4" id="KW-0720">Serine protease</keyword>
<keyword evidence="3" id="KW-0378">Hydrolase</keyword>
<dbReference type="PANTHER" id="PTHR43806">
    <property type="entry name" value="PEPTIDASE S8"/>
    <property type="match status" value="1"/>
</dbReference>
<feature type="region of interest" description="Disordered" evidence="5">
    <location>
        <begin position="164"/>
        <end position="238"/>
    </location>
</feature>
<evidence type="ECO:0000256" key="6">
    <source>
        <dbReference type="SAM" id="SignalP"/>
    </source>
</evidence>
<feature type="signal peptide" evidence="6">
    <location>
        <begin position="1"/>
        <end position="28"/>
    </location>
</feature>
<dbReference type="PROSITE" id="PS00138">
    <property type="entry name" value="SUBTILASE_SER"/>
    <property type="match status" value="1"/>
</dbReference>
<comment type="similarity">
    <text evidence="1">Belongs to the peptidase S8 family.</text>
</comment>
<sequence length="616" mass="69585">MKILLGTTIFPLLTLLYLLTSFPRPVLSDLNGEIPRHQFKIGTDEQERMHWAFLVAKDHRKNEEELERFRKEAFEIAIPPKKYGIYEYKSEHLGTWAFLVDGLEFNDFRYDDLLAEVEHKEEGYKDHVSQYDLDLKIKLMNSFSKLISEFYYVYPDFHWAGASTPGESRNGPPREIPLPQSKRQGGEEMKRRWASAPSMGASLEGRSPADEPEPIDLTGSDDEMIDPEPESESESEPYLSGYKTELYEMLVASQPPGVSLKDMRDFYFETKYPGAGVRVYSIDTGCDPSHEAFYLHKDELLNRDSDSWIYVGPLPDDEKGDKDLPNFIGNIPEELADHLLWGYHGTAAASKIVGRGYGLAPFADLVIVKVQTGRNTQVPMMNYLDAFLKVYDDIKKSVAKDTEGKILGAVISLTSSMEMTGSESWINKVTELYQDLLKHFEDIKPKVYITVTAGNKGVGQPIERHPAALILSKRAENPNKKALKQCLIVGGVDEKGAKKYQGDRKVDFWAPSKDISLALPAIDPKRPYLYDGHHTKASGTSFSAPFVAGLLADLIGRLPPDIDPVTQMRKWAYPRNKRGPKVIWNGIPQAAWAEAGGDYEPENRKRRRPSTDEEPE</sequence>
<organism evidence="8 9">
    <name type="scientific">Arthrobotrys conoides</name>
    <dbReference type="NCBI Taxonomy" id="74498"/>
    <lineage>
        <taxon>Eukaryota</taxon>
        <taxon>Fungi</taxon>
        <taxon>Dikarya</taxon>
        <taxon>Ascomycota</taxon>
        <taxon>Pezizomycotina</taxon>
        <taxon>Orbiliomycetes</taxon>
        <taxon>Orbiliales</taxon>
        <taxon>Orbiliaceae</taxon>
        <taxon>Arthrobotrys</taxon>
    </lineage>
</organism>
<feature type="domain" description="Peptidase S8/S53" evidence="7">
    <location>
        <begin position="274"/>
        <end position="559"/>
    </location>
</feature>
<feature type="compositionally biased region" description="Acidic residues" evidence="5">
    <location>
        <begin position="210"/>
        <end position="235"/>
    </location>
</feature>
<evidence type="ECO:0000313" key="8">
    <source>
        <dbReference type="EMBL" id="KAK6516589.1"/>
    </source>
</evidence>
<comment type="caution">
    <text evidence="8">The sequence shown here is derived from an EMBL/GenBank/DDBJ whole genome shotgun (WGS) entry which is preliminary data.</text>
</comment>
<dbReference type="SUPFAM" id="SSF52743">
    <property type="entry name" value="Subtilisin-like"/>
    <property type="match status" value="1"/>
</dbReference>
<keyword evidence="6" id="KW-0732">Signal</keyword>
<keyword evidence="2" id="KW-0645">Protease</keyword>
<gene>
    <name evidence="8" type="ORF">TWF506_006492</name>
</gene>
<dbReference type="PRINTS" id="PR00723">
    <property type="entry name" value="SUBTILISIN"/>
</dbReference>
<dbReference type="InterPro" id="IPR023828">
    <property type="entry name" value="Peptidase_S8_Ser-AS"/>
</dbReference>